<dbReference type="InterPro" id="IPR001623">
    <property type="entry name" value="DnaJ_domain"/>
</dbReference>
<dbReference type="PROSITE" id="PS50076">
    <property type="entry name" value="DNAJ_2"/>
    <property type="match status" value="1"/>
</dbReference>
<feature type="domain" description="J" evidence="2">
    <location>
        <begin position="4"/>
        <end position="73"/>
    </location>
</feature>
<feature type="region of interest" description="Disordered" evidence="1">
    <location>
        <begin position="267"/>
        <end position="344"/>
    </location>
</feature>
<dbReference type="PANTHER" id="PTHR24148:SF82">
    <property type="entry name" value="HETEROKARYON INCOMPATIBILITY DOMAIN-CONTAINING PROTEIN"/>
    <property type="match status" value="1"/>
</dbReference>
<gene>
    <name evidence="3" type="ORF">R9X50_00198100</name>
</gene>
<keyword evidence="4" id="KW-1185">Reference proteome</keyword>
<feature type="compositionally biased region" description="Polar residues" evidence="1">
    <location>
        <begin position="267"/>
        <end position="284"/>
    </location>
</feature>
<dbReference type="InterPro" id="IPR010730">
    <property type="entry name" value="HET"/>
</dbReference>
<dbReference type="InterPro" id="IPR052895">
    <property type="entry name" value="HetReg/Transcr_Mod"/>
</dbReference>
<feature type="compositionally biased region" description="Low complexity" evidence="1">
    <location>
        <begin position="414"/>
        <end position="427"/>
    </location>
</feature>
<evidence type="ECO:0000313" key="3">
    <source>
        <dbReference type="EMBL" id="WPG99170.1"/>
    </source>
</evidence>
<dbReference type="PANTHER" id="PTHR24148">
    <property type="entry name" value="ANKYRIN REPEAT DOMAIN-CONTAINING PROTEIN 39 HOMOLOG-RELATED"/>
    <property type="match status" value="1"/>
</dbReference>
<dbReference type="AlphaFoldDB" id="A0AAQ3M3D8"/>
<accession>A0AAQ3M3D8</accession>
<feature type="region of interest" description="Disordered" evidence="1">
    <location>
        <begin position="92"/>
        <end position="118"/>
    </location>
</feature>
<evidence type="ECO:0000259" key="2">
    <source>
        <dbReference type="PROSITE" id="PS50076"/>
    </source>
</evidence>
<feature type="region of interest" description="Disordered" evidence="1">
    <location>
        <begin position="365"/>
        <end position="433"/>
    </location>
</feature>
<dbReference type="InterPro" id="IPR036869">
    <property type="entry name" value="J_dom_sf"/>
</dbReference>
<feature type="compositionally biased region" description="Polar residues" evidence="1">
    <location>
        <begin position="374"/>
        <end position="384"/>
    </location>
</feature>
<dbReference type="SMART" id="SM00271">
    <property type="entry name" value="DnaJ"/>
    <property type="match status" value="1"/>
</dbReference>
<dbReference type="Proteomes" id="UP001303373">
    <property type="component" value="Chromosome 3"/>
</dbReference>
<dbReference type="Pfam" id="PF06985">
    <property type="entry name" value="HET"/>
    <property type="match status" value="1"/>
</dbReference>
<reference evidence="3 4" key="1">
    <citation type="submission" date="2023-11" db="EMBL/GenBank/DDBJ databases">
        <title>An acidophilic fungus is an integral part of prey digestion in a carnivorous sundew plant.</title>
        <authorList>
            <person name="Tsai I.J."/>
        </authorList>
    </citation>
    <scope>NUCLEOTIDE SEQUENCE [LARGE SCALE GENOMIC DNA]</scope>
    <source>
        <strain evidence="3">169a</strain>
    </source>
</reference>
<dbReference type="Pfam" id="PF00226">
    <property type="entry name" value="DnaJ"/>
    <property type="match status" value="1"/>
</dbReference>
<name>A0AAQ3M3D8_9PEZI</name>
<dbReference type="Gene3D" id="1.10.287.110">
    <property type="entry name" value="DnaJ domain"/>
    <property type="match status" value="1"/>
</dbReference>
<proteinExistence type="predicted"/>
<dbReference type="PRINTS" id="PR00625">
    <property type="entry name" value="JDOMAIN"/>
</dbReference>
<dbReference type="CDD" id="cd06257">
    <property type="entry name" value="DnaJ"/>
    <property type="match status" value="1"/>
</dbReference>
<feature type="compositionally biased region" description="Basic residues" evidence="1">
    <location>
        <begin position="332"/>
        <end position="344"/>
    </location>
</feature>
<evidence type="ECO:0000313" key="4">
    <source>
        <dbReference type="Proteomes" id="UP001303373"/>
    </source>
</evidence>
<dbReference type="SUPFAM" id="SSF46565">
    <property type="entry name" value="Chaperone J-domain"/>
    <property type="match status" value="1"/>
</dbReference>
<protein>
    <recommendedName>
        <fullName evidence="2">J domain-containing protein</fullName>
    </recommendedName>
</protein>
<dbReference type="EMBL" id="CP138582">
    <property type="protein sequence ID" value="WPG99170.1"/>
    <property type="molecule type" value="Genomic_DNA"/>
</dbReference>
<organism evidence="3 4">
    <name type="scientific">Acrodontium crateriforme</name>
    <dbReference type="NCBI Taxonomy" id="150365"/>
    <lineage>
        <taxon>Eukaryota</taxon>
        <taxon>Fungi</taxon>
        <taxon>Dikarya</taxon>
        <taxon>Ascomycota</taxon>
        <taxon>Pezizomycotina</taxon>
        <taxon>Dothideomycetes</taxon>
        <taxon>Dothideomycetidae</taxon>
        <taxon>Mycosphaerellales</taxon>
        <taxon>Teratosphaeriaceae</taxon>
        <taxon>Acrodontium</taxon>
    </lineage>
</organism>
<evidence type="ECO:0000256" key="1">
    <source>
        <dbReference type="SAM" id="MobiDB-lite"/>
    </source>
</evidence>
<sequence length="1192" mass="135819">MAQDPFEALGVPRDASTAEIKSRYRVLAKRYHPNRHPQCSEPSPIATEHFYAVNQAWKLLSKPNSRRRYGELLQLLDEQQAITTRLADILNGDETKQREEQNPVQAKDGYVSSDADDDALPHVGLARRQTMLERTMTGSKHLDTSEIVESGSRMSALIQRRIRANDSAFHLPTLSTKEHETKANDYFTLRRKKLDKLKRKEGEAFFQYRDAMIAKFEAELEAERKKEHYEQAVWKRAYFERAPKETAERLRSFQHFMGAVRAFGQQSRGRWRNRSTLSGGQILSTDDIPDSAQYLRPDSLMSPSKKGHQRGWSSDISGDQTSSDDDSSESRHTHRPHASWVWHKQHSRHELMDAIQRTAHNLIHRHHDSPTRPGASSSLKTAASDSDRRPLPFQMIIKRPTGFGDNNDGLVQDSSASSYTGSSRSPSPVDPSLHKFTILQSSRVAEFLGNGSHHEVQPSVVSDASNFRPSSVETRLKAVQEHDFMMKHIGRPQFQRIPEQYVHMINYAEKSRMFGNEYETADSPPALLARLASLDQTVANKFMVKPDTKASFNFRLVYTQKEVLKRQHQSYIALSYRRKIHVEKSDGHFALPLEPEMFQAMLDERISDSEGVWIDQICIDQESDQEKTISMSAMDMVYRSARLAVVVLDDIELGSAEGQILENHMNEYAQMSHVPPLKRFRRKQPAYLDSHDDLYQVIGKILRSSWFRRAWCRHEMRLAKDHIFLVPCNAPGTWTGRSVVRFTSQCLAHLLALATEVPFVGFIEMVKPALHAFFRDRCHVKGGSTSLRSHHGNFTTVVAEVFAMEAGGDPRIPAKQRAADAMKDKISIILNTMECGLALNSGMRDPSMSLTKSECQYMLVMLALAARDPGSLCSVGPPMNFSGATESPLSPNAKSTWLFEPTNVDSGLNNYRTLNRLPEDAIVTTHVELGHYVQLDLKFPTPNKVTRPLESDETTRLARHFIQVCSEKKLGRNRSRYLISDPNSQRHFGNMSEVYVQTLACVFECGPDWMEQICHRYGVSRWKQDLQGAYELLIALKNTSGRWPADAWSAQSAGFVMDFVNFLIIRGLPQRQIIHYEEWRPIWVATDSGGKVLTFVPPGNIHTAVPSALLDPDYVHLARLWILEPKVSFYQHDGKIEHQDDWTLLGKSVLFSDDTAIDHLQGQGGEWRKQQRVFGREDPDIQRLLRERSLHF</sequence>